<sequence>MSSINAGHLTGLQRKAITMIIVTGATGALNGVTVDRLLDELPPSDIGVSVRKPEHAQQLADRGVRVRQGSYNDPAALRHSFADAEQVLLVSSSDVTADVNAQHRTAIDAAVEAGAQRILYTSSHGTGFNTPYPPLAINAAAEQHLAESGVAWTALRNGFYGDLSQLLGPWQATGTIAKPADGPFSWVDRRDAGEAAARILTSDEPFDGPVDLTPPTSVTLADFAEQASELSGRHVERIVVDDEKWVVGEIAAGVPEAAARFTLAMFQATRSGHFAQPGLTLSRLLGREPRSIADQLAAEQFVKTR</sequence>
<evidence type="ECO:0000313" key="3">
    <source>
        <dbReference type="Proteomes" id="UP001501791"/>
    </source>
</evidence>
<accession>A0ABP4N1F5</accession>
<dbReference type="EMBL" id="BAAALY010000015">
    <property type="protein sequence ID" value="GAA1553948.1"/>
    <property type="molecule type" value="Genomic_DNA"/>
</dbReference>
<evidence type="ECO:0000313" key="2">
    <source>
        <dbReference type="EMBL" id="GAA1553948.1"/>
    </source>
</evidence>
<comment type="caution">
    <text evidence="2">The sequence shown here is derived from an EMBL/GenBank/DDBJ whole genome shotgun (WGS) entry which is preliminary data.</text>
</comment>
<dbReference type="RefSeq" id="WP_231939122.1">
    <property type="nucleotide sequence ID" value="NZ_BAAALY010000015.1"/>
</dbReference>
<gene>
    <name evidence="2" type="ORF">GCM10009691_30380</name>
</gene>
<dbReference type="Gene3D" id="3.40.50.720">
    <property type="entry name" value="NAD(P)-binding Rossmann-like Domain"/>
    <property type="match status" value="1"/>
</dbReference>
<dbReference type="PANTHER" id="PTHR47129:SF1">
    <property type="entry name" value="NMRA-LIKE DOMAIN-CONTAINING PROTEIN"/>
    <property type="match status" value="1"/>
</dbReference>
<dbReference type="Proteomes" id="UP001501791">
    <property type="component" value="Unassembled WGS sequence"/>
</dbReference>
<organism evidence="2 3">
    <name type="scientific">Brevibacterium picturae</name>
    <dbReference type="NCBI Taxonomy" id="260553"/>
    <lineage>
        <taxon>Bacteria</taxon>
        <taxon>Bacillati</taxon>
        <taxon>Actinomycetota</taxon>
        <taxon>Actinomycetes</taxon>
        <taxon>Micrococcales</taxon>
        <taxon>Brevibacteriaceae</taxon>
        <taxon>Brevibacterium</taxon>
    </lineage>
</organism>
<dbReference type="InterPro" id="IPR052718">
    <property type="entry name" value="NmrA-type_oxidoreductase"/>
</dbReference>
<dbReference type="SUPFAM" id="SSF51735">
    <property type="entry name" value="NAD(P)-binding Rossmann-fold domains"/>
    <property type="match status" value="1"/>
</dbReference>
<feature type="domain" description="NAD(P)-binding" evidence="1">
    <location>
        <begin position="24"/>
        <end position="201"/>
    </location>
</feature>
<dbReference type="InterPro" id="IPR016040">
    <property type="entry name" value="NAD(P)-bd_dom"/>
</dbReference>
<dbReference type="Gene3D" id="3.90.25.10">
    <property type="entry name" value="UDP-galactose 4-epimerase, domain 1"/>
    <property type="match status" value="1"/>
</dbReference>
<name>A0ABP4N1F5_9MICO</name>
<protein>
    <submittedName>
        <fullName evidence="2">NAD(P)H-binding protein</fullName>
    </submittedName>
</protein>
<evidence type="ECO:0000259" key="1">
    <source>
        <dbReference type="Pfam" id="PF13460"/>
    </source>
</evidence>
<keyword evidence="3" id="KW-1185">Reference proteome</keyword>
<dbReference type="Pfam" id="PF13460">
    <property type="entry name" value="NAD_binding_10"/>
    <property type="match status" value="1"/>
</dbReference>
<dbReference type="InterPro" id="IPR036291">
    <property type="entry name" value="NAD(P)-bd_dom_sf"/>
</dbReference>
<reference evidence="3" key="1">
    <citation type="journal article" date="2019" name="Int. J. Syst. Evol. Microbiol.">
        <title>The Global Catalogue of Microorganisms (GCM) 10K type strain sequencing project: providing services to taxonomists for standard genome sequencing and annotation.</title>
        <authorList>
            <consortium name="The Broad Institute Genomics Platform"/>
            <consortium name="The Broad Institute Genome Sequencing Center for Infectious Disease"/>
            <person name="Wu L."/>
            <person name="Ma J."/>
        </authorList>
    </citation>
    <scope>NUCLEOTIDE SEQUENCE [LARGE SCALE GENOMIC DNA]</scope>
    <source>
        <strain evidence="3">JCM 13319</strain>
    </source>
</reference>
<proteinExistence type="predicted"/>
<dbReference type="PANTHER" id="PTHR47129">
    <property type="entry name" value="QUINONE OXIDOREDUCTASE 2"/>
    <property type="match status" value="1"/>
</dbReference>